<evidence type="ECO:0000313" key="1">
    <source>
        <dbReference type="EMBL" id="OMP02470.1"/>
    </source>
</evidence>
<evidence type="ECO:0000313" key="2">
    <source>
        <dbReference type="Proteomes" id="UP000187203"/>
    </source>
</evidence>
<organism evidence="1 2">
    <name type="scientific">Corchorus olitorius</name>
    <dbReference type="NCBI Taxonomy" id="93759"/>
    <lineage>
        <taxon>Eukaryota</taxon>
        <taxon>Viridiplantae</taxon>
        <taxon>Streptophyta</taxon>
        <taxon>Embryophyta</taxon>
        <taxon>Tracheophyta</taxon>
        <taxon>Spermatophyta</taxon>
        <taxon>Magnoliopsida</taxon>
        <taxon>eudicotyledons</taxon>
        <taxon>Gunneridae</taxon>
        <taxon>Pentapetalae</taxon>
        <taxon>rosids</taxon>
        <taxon>malvids</taxon>
        <taxon>Malvales</taxon>
        <taxon>Malvaceae</taxon>
        <taxon>Grewioideae</taxon>
        <taxon>Apeibeae</taxon>
        <taxon>Corchorus</taxon>
    </lineage>
</organism>
<gene>
    <name evidence="1" type="ORF">COLO4_11062</name>
</gene>
<dbReference type="Proteomes" id="UP000187203">
    <property type="component" value="Unassembled WGS sequence"/>
</dbReference>
<protein>
    <submittedName>
        <fullName evidence="1">Protein ODORANT1-like protein</fullName>
    </submittedName>
</protein>
<accession>A0A1R3K5W0</accession>
<proteinExistence type="predicted"/>
<name>A0A1R3K5W0_9ROSI</name>
<comment type="caution">
    <text evidence="1">The sequence shown here is derived from an EMBL/GenBank/DDBJ whole genome shotgun (WGS) entry which is preliminary data.</text>
</comment>
<sequence length="137" mass="15719">MFGVSEPSCSSSDGSCSQISYGAKEIKQEDNNFQGFGSCYDQDNNNNNTQKFMLSNYIGHNNNNNGGNGSHHENVNQWSTHEKGNGYYGTDYCSLEYDLEDVKRLISSNNNNNNFNFNFNIDENKTQQEKVMYYYNY</sequence>
<reference evidence="2" key="1">
    <citation type="submission" date="2013-09" db="EMBL/GenBank/DDBJ databases">
        <title>Corchorus olitorius genome sequencing.</title>
        <authorList>
            <person name="Alam M."/>
            <person name="Haque M.S."/>
            <person name="Islam M.S."/>
            <person name="Emdad E.M."/>
            <person name="Islam M.M."/>
            <person name="Ahmed B."/>
            <person name="Halim A."/>
            <person name="Hossen Q.M.M."/>
            <person name="Hossain M.Z."/>
            <person name="Ahmed R."/>
            <person name="Khan M.M."/>
            <person name="Islam R."/>
            <person name="Rashid M.M."/>
            <person name="Khan S.A."/>
            <person name="Rahman M.S."/>
            <person name="Alam M."/>
            <person name="Yahiya A.S."/>
            <person name="Khan M.S."/>
            <person name="Azam M.S."/>
            <person name="Haque T."/>
            <person name="Lashkar M.Z.H."/>
            <person name="Akhand A.I."/>
            <person name="Morshed G."/>
            <person name="Roy S."/>
            <person name="Uddin K.S."/>
            <person name="Rabeya T."/>
            <person name="Hossain A.S."/>
            <person name="Chowdhury A."/>
            <person name="Snigdha A.R."/>
            <person name="Mortoza M.S."/>
            <person name="Matin S.A."/>
            <person name="Hoque S.M.E."/>
            <person name="Islam M.K."/>
            <person name="Roy D.K."/>
            <person name="Haider R."/>
            <person name="Moosa M.M."/>
            <person name="Elias S.M."/>
            <person name="Hasan A.M."/>
            <person name="Jahan S."/>
            <person name="Shafiuddin M."/>
            <person name="Mahmood N."/>
            <person name="Shommy N.S."/>
        </authorList>
    </citation>
    <scope>NUCLEOTIDE SEQUENCE [LARGE SCALE GENOMIC DNA]</scope>
    <source>
        <strain evidence="2">cv. O-4</strain>
    </source>
</reference>
<dbReference type="AlphaFoldDB" id="A0A1R3K5W0"/>
<dbReference type="EMBL" id="AWUE01014633">
    <property type="protein sequence ID" value="OMP02470.1"/>
    <property type="molecule type" value="Genomic_DNA"/>
</dbReference>
<dbReference type="STRING" id="93759.A0A1R3K5W0"/>
<keyword evidence="2" id="KW-1185">Reference proteome</keyword>